<feature type="region of interest" description="Disordered" evidence="7">
    <location>
        <begin position="688"/>
        <end position="767"/>
    </location>
</feature>
<feature type="region of interest" description="Disordered" evidence="7">
    <location>
        <begin position="492"/>
        <end position="559"/>
    </location>
</feature>
<feature type="region of interest" description="Disordered" evidence="7">
    <location>
        <begin position="429"/>
        <end position="449"/>
    </location>
</feature>
<feature type="transmembrane region" description="Helical" evidence="8">
    <location>
        <begin position="161"/>
        <end position="181"/>
    </location>
</feature>
<feature type="transmembrane region" description="Helical" evidence="8">
    <location>
        <begin position="328"/>
        <end position="345"/>
    </location>
</feature>
<feature type="transmembrane region" description="Helical" evidence="8">
    <location>
        <begin position="233"/>
        <end position="255"/>
    </location>
</feature>
<evidence type="ECO:0000256" key="1">
    <source>
        <dbReference type="ARBA" id="ARBA00004141"/>
    </source>
</evidence>
<evidence type="ECO:0000313" key="11">
    <source>
        <dbReference type="Proteomes" id="UP001497525"/>
    </source>
</evidence>
<feature type="compositionally biased region" description="Basic and acidic residues" evidence="7">
    <location>
        <begin position="803"/>
        <end position="824"/>
    </location>
</feature>
<feature type="transmembrane region" description="Helical" evidence="8">
    <location>
        <begin position="275"/>
        <end position="297"/>
    </location>
</feature>
<dbReference type="InterPro" id="IPR013057">
    <property type="entry name" value="AA_transpt_TM"/>
</dbReference>
<dbReference type="EMBL" id="CAXLJL010000978">
    <property type="protein sequence ID" value="CAL5142230.1"/>
    <property type="molecule type" value="Genomic_DNA"/>
</dbReference>
<feature type="transmembrane region" description="Helical" evidence="8">
    <location>
        <begin position="90"/>
        <end position="109"/>
    </location>
</feature>
<keyword evidence="3 8" id="KW-0812">Transmembrane</keyword>
<feature type="domain" description="Amino acid transporter transmembrane" evidence="9">
    <location>
        <begin position="15"/>
        <end position="408"/>
    </location>
</feature>
<feature type="compositionally biased region" description="Polar residues" evidence="7">
    <location>
        <begin position="609"/>
        <end position="624"/>
    </location>
</feature>
<evidence type="ECO:0000256" key="6">
    <source>
        <dbReference type="ARBA" id="ARBA00023136"/>
    </source>
</evidence>
<keyword evidence="4" id="KW-0029">Amino-acid transport</keyword>
<dbReference type="GO" id="GO:0015179">
    <property type="term" value="F:L-amino acid transmembrane transporter activity"/>
    <property type="evidence" value="ECO:0007669"/>
    <property type="project" value="TreeGrafter"/>
</dbReference>
<name>A0AAV2U2Q7_CALDB</name>
<feature type="compositionally biased region" description="Basic and acidic residues" evidence="7">
    <location>
        <begin position="747"/>
        <end position="757"/>
    </location>
</feature>
<feature type="transmembrane region" description="Helical" evidence="8">
    <location>
        <begin position="12"/>
        <end position="36"/>
    </location>
</feature>
<organism evidence="10 11">
    <name type="scientific">Calicophoron daubneyi</name>
    <name type="common">Rumen fluke</name>
    <name type="synonym">Paramphistomum daubneyi</name>
    <dbReference type="NCBI Taxonomy" id="300641"/>
    <lineage>
        <taxon>Eukaryota</taxon>
        <taxon>Metazoa</taxon>
        <taxon>Spiralia</taxon>
        <taxon>Lophotrochozoa</taxon>
        <taxon>Platyhelminthes</taxon>
        <taxon>Trematoda</taxon>
        <taxon>Digenea</taxon>
        <taxon>Plagiorchiida</taxon>
        <taxon>Pronocephalata</taxon>
        <taxon>Paramphistomoidea</taxon>
        <taxon>Paramphistomidae</taxon>
        <taxon>Calicophoron</taxon>
    </lineage>
</organism>
<keyword evidence="5 8" id="KW-1133">Transmembrane helix</keyword>
<dbReference type="PANTHER" id="PTHR22950:SF646">
    <property type="entry name" value="SODIUM-COUPLED NEUTRAL AMINO ACID TRANSPORTER 10-RELATED"/>
    <property type="match status" value="1"/>
</dbReference>
<feature type="transmembrane region" description="Helical" evidence="8">
    <location>
        <begin position="388"/>
        <end position="408"/>
    </location>
</feature>
<evidence type="ECO:0000256" key="8">
    <source>
        <dbReference type="SAM" id="Phobius"/>
    </source>
</evidence>
<dbReference type="Proteomes" id="UP001497525">
    <property type="component" value="Unassembled WGS sequence"/>
</dbReference>
<feature type="transmembrane region" description="Helical" evidence="8">
    <location>
        <begin position="42"/>
        <end position="69"/>
    </location>
</feature>
<feature type="compositionally biased region" description="Polar residues" evidence="7">
    <location>
        <begin position="543"/>
        <end position="559"/>
    </location>
</feature>
<proteinExistence type="predicted"/>
<feature type="region of interest" description="Disordered" evidence="7">
    <location>
        <begin position="592"/>
        <end position="626"/>
    </location>
</feature>
<dbReference type="Pfam" id="PF01490">
    <property type="entry name" value="Aa_trans"/>
    <property type="match status" value="1"/>
</dbReference>
<evidence type="ECO:0000256" key="5">
    <source>
        <dbReference type="ARBA" id="ARBA00022989"/>
    </source>
</evidence>
<dbReference type="AlphaFoldDB" id="A0AAV2U2Q7"/>
<keyword evidence="6 8" id="KW-0472">Membrane</keyword>
<accession>A0AAV2U2Q7</accession>
<comment type="caution">
    <text evidence="10">The sequence shown here is derived from an EMBL/GenBank/DDBJ whole genome shotgun (WGS) entry which is preliminary data.</text>
</comment>
<dbReference type="PANTHER" id="PTHR22950">
    <property type="entry name" value="AMINO ACID TRANSPORTER"/>
    <property type="match status" value="1"/>
</dbReference>
<gene>
    <name evidence="10" type="ORF">CDAUBV1_LOCUS17484</name>
</gene>
<comment type="subcellular location">
    <subcellularLocation>
        <location evidence="1">Membrane</location>
        <topology evidence="1">Multi-pass membrane protein</topology>
    </subcellularLocation>
</comment>
<evidence type="ECO:0000256" key="7">
    <source>
        <dbReference type="SAM" id="MobiDB-lite"/>
    </source>
</evidence>
<evidence type="ECO:0000256" key="2">
    <source>
        <dbReference type="ARBA" id="ARBA00022448"/>
    </source>
</evidence>
<reference evidence="10" key="1">
    <citation type="submission" date="2024-06" db="EMBL/GenBank/DDBJ databases">
        <authorList>
            <person name="Liu X."/>
            <person name="Lenzi L."/>
            <person name="Haldenby T S."/>
            <person name="Uol C."/>
        </authorList>
    </citation>
    <scope>NUCLEOTIDE SEQUENCE</scope>
</reference>
<protein>
    <recommendedName>
        <fullName evidence="9">Amino acid transporter transmembrane domain-containing protein</fullName>
    </recommendedName>
</protein>
<sequence>MMRRNVRSTADYVSLLPSVVTLINSTVGVGALAMPYCFQQCGIVLTTLVLCATAATCVASCDLHVRLFLSHKGSSFELACFRYLGPYGKLAAELSIIGLMMGCIVGYDVSLADLGTGIVTQMSDTVPPYRLRFIMLSLLTVAITPLCLIPKVQGLVRLSAFSMLFYSLMVLHMSFMLGIPGLFRHLNTYKMNWWRPAGLVQCIPIFFFSFLCQTQLHTIYCSLHQPSVSAMQSIVRIVISIIGVAYGLFGFFGYVSFAHLGSIHGNVFLMYPSDMYSFFIQAGFLFTITVSIPLTLFPLRQSISSLLEPNRHLDVESGEERGVPIKRFRLMTITLLLICLSLSLTTDKIEVIIQLTSSLTGSLIGYILPAMATLSTFILYRAPQQRRLATYLMIVGLVLLIFGLYSVIRDPDPATAVYLNDNLPQVLSEEQAEHNPGNLDPSMPPKKALDNEFSDEEIARAPDIIKQQNPELRSVHVSEPVHAVGDLNEAKAVQTSNGGSSFLKKGAVDSPEVTTSRSLTPSTDVRGPEPDPPLDVQKREQSRPQNVSFLNRTDSYSDSPETILTKASLLHLELKNSQGRSTKIVSPMIQTDSRNATPSSEPQHHPNEVRTSNTTKKVSANTPKAMNKKAEHLTLVNTTVLSHYLNEGTHAFKNGVQRSTASVSALSESPQAALPEGMSRVVVMPAEPVESPSGEKVQKVAGEKPQGKPFVSVGSVPPEPKSSQKIQPVSDRPATDTLVARMPPKPEGNRKVIDHSHPKSSLPRTEVTVTMSSKLVPDLSTRASNVIAQDVAVPGDAAVRMPIEPKEHKDISAQDKPIPERFNRDTLNVAEMK</sequence>
<keyword evidence="2" id="KW-0813">Transport</keyword>
<feature type="region of interest" description="Disordered" evidence="7">
    <location>
        <begin position="801"/>
        <end position="833"/>
    </location>
</feature>
<feature type="compositionally biased region" description="Polar residues" evidence="7">
    <location>
        <begin position="512"/>
        <end position="523"/>
    </location>
</feature>
<evidence type="ECO:0000313" key="10">
    <source>
        <dbReference type="EMBL" id="CAL5142230.1"/>
    </source>
</evidence>
<feature type="compositionally biased region" description="Basic and acidic residues" evidence="7">
    <location>
        <begin position="696"/>
        <end position="706"/>
    </location>
</feature>
<evidence type="ECO:0000259" key="9">
    <source>
        <dbReference type="Pfam" id="PF01490"/>
    </source>
</evidence>
<feature type="transmembrane region" description="Helical" evidence="8">
    <location>
        <begin position="193"/>
        <end position="212"/>
    </location>
</feature>
<dbReference type="GO" id="GO:0016020">
    <property type="term" value="C:membrane"/>
    <property type="evidence" value="ECO:0007669"/>
    <property type="project" value="UniProtKB-SubCell"/>
</dbReference>
<feature type="compositionally biased region" description="Polar residues" evidence="7">
    <location>
        <begin position="592"/>
        <end position="601"/>
    </location>
</feature>
<evidence type="ECO:0000256" key="3">
    <source>
        <dbReference type="ARBA" id="ARBA00022692"/>
    </source>
</evidence>
<evidence type="ECO:0000256" key="4">
    <source>
        <dbReference type="ARBA" id="ARBA00022970"/>
    </source>
</evidence>
<feature type="transmembrane region" description="Helical" evidence="8">
    <location>
        <begin position="129"/>
        <end position="149"/>
    </location>
</feature>
<feature type="transmembrane region" description="Helical" evidence="8">
    <location>
        <begin position="351"/>
        <end position="379"/>
    </location>
</feature>